<dbReference type="EMBL" id="LGHJ01000018">
    <property type="protein sequence ID" value="KPL74274.1"/>
    <property type="molecule type" value="Genomic_DNA"/>
</dbReference>
<proteinExistence type="predicted"/>
<accession>A0A0N8GM45</accession>
<comment type="caution">
    <text evidence="4">The sequence shown here is derived from an EMBL/GenBank/DDBJ whole genome shotgun (WGS) entry which is preliminary data.</text>
</comment>
<feature type="domain" description="NADP-dependent oxidoreductase" evidence="3">
    <location>
        <begin position="16"/>
        <end position="308"/>
    </location>
</feature>
<protein>
    <submittedName>
        <fullName evidence="4">Aldo/keto reductase</fullName>
    </submittedName>
</protein>
<gene>
    <name evidence="4" type="ORF">AC812_13095</name>
</gene>
<name>A0A0N8GM45_9CHLR</name>
<dbReference type="GO" id="GO:0005829">
    <property type="term" value="C:cytosol"/>
    <property type="evidence" value="ECO:0007669"/>
    <property type="project" value="UniProtKB-ARBA"/>
</dbReference>
<dbReference type="CDD" id="cd19087">
    <property type="entry name" value="AKR_AKR12A1_B1_C1"/>
    <property type="match status" value="1"/>
</dbReference>
<dbReference type="FunFam" id="3.20.20.100:FF:000004">
    <property type="entry name" value="Oxidoreductase, aldo/keto reductase"/>
    <property type="match status" value="1"/>
</dbReference>
<feature type="region of interest" description="Disordered" evidence="2">
    <location>
        <begin position="304"/>
        <end position="330"/>
    </location>
</feature>
<keyword evidence="1" id="KW-0560">Oxidoreductase</keyword>
<dbReference type="InterPro" id="IPR036812">
    <property type="entry name" value="NAD(P)_OxRdtase_dom_sf"/>
</dbReference>
<evidence type="ECO:0000259" key="3">
    <source>
        <dbReference type="Pfam" id="PF00248"/>
    </source>
</evidence>
<dbReference type="AlphaFoldDB" id="A0A0N8GM45"/>
<evidence type="ECO:0000313" key="5">
    <source>
        <dbReference type="Proteomes" id="UP000050514"/>
    </source>
</evidence>
<dbReference type="PANTHER" id="PTHR43364">
    <property type="entry name" value="NADH-SPECIFIC METHYLGLYOXAL REDUCTASE-RELATED"/>
    <property type="match status" value="1"/>
</dbReference>
<evidence type="ECO:0000256" key="1">
    <source>
        <dbReference type="ARBA" id="ARBA00023002"/>
    </source>
</evidence>
<dbReference type="InterPro" id="IPR023210">
    <property type="entry name" value="NADP_OxRdtase_dom"/>
</dbReference>
<dbReference type="STRING" id="360411.AC812_13095"/>
<organism evidence="4 5">
    <name type="scientific">Bellilinea caldifistulae</name>
    <dbReference type="NCBI Taxonomy" id="360411"/>
    <lineage>
        <taxon>Bacteria</taxon>
        <taxon>Bacillati</taxon>
        <taxon>Chloroflexota</taxon>
        <taxon>Anaerolineae</taxon>
        <taxon>Anaerolineales</taxon>
        <taxon>Anaerolineaceae</taxon>
        <taxon>Bellilinea</taxon>
    </lineage>
</organism>
<keyword evidence="5" id="KW-1185">Reference proteome</keyword>
<sequence>MEYKFLGKTGVKVSSLCFGTMSFGGDADRDTSAQLYQMCRDAGINFFDCANVYAGGKSEEILGELIHDHRDEVVITSKVYFPTSEDVNARGASRRQMMRSVEASLQRLKTDWIDIYFIHHFDDFTDLEHSLRALDDLVQQGKILYPAVSNFAAWQIMKALGISRQYGWAAIEVIQPMYNLAKRQAEVEILPLAQAERLAVIPYSPLGGGLLSGKYGTGKKPESGRLVENKMYQTRYGDPALYVLAERFSELASSHGYHPAPLAVAWVASHPAVTAPIIGARSPEQLKQILQCLEIKMTPELRAEISALSPEPPPATDRNEERTPFQYGSR</sequence>
<dbReference type="Gene3D" id="3.20.20.100">
    <property type="entry name" value="NADP-dependent oxidoreductase domain"/>
    <property type="match status" value="1"/>
</dbReference>
<reference evidence="4 5" key="1">
    <citation type="submission" date="2015-07" db="EMBL/GenBank/DDBJ databases">
        <title>Draft genome of Bellilinea caldifistulae DSM 17877.</title>
        <authorList>
            <person name="Hemp J."/>
            <person name="Ward L.M."/>
            <person name="Pace L.A."/>
            <person name="Fischer W.W."/>
        </authorList>
    </citation>
    <scope>NUCLEOTIDE SEQUENCE [LARGE SCALE GENOMIC DNA]</scope>
    <source>
        <strain evidence="4 5">GOMI-1</strain>
    </source>
</reference>
<dbReference type="SUPFAM" id="SSF51430">
    <property type="entry name" value="NAD(P)-linked oxidoreductase"/>
    <property type="match status" value="1"/>
</dbReference>
<evidence type="ECO:0000256" key="2">
    <source>
        <dbReference type="SAM" id="MobiDB-lite"/>
    </source>
</evidence>
<dbReference type="Pfam" id="PF00248">
    <property type="entry name" value="Aldo_ket_red"/>
    <property type="match status" value="1"/>
</dbReference>
<dbReference type="InterPro" id="IPR050523">
    <property type="entry name" value="AKR_Detox_Biosynth"/>
</dbReference>
<dbReference type="OrthoDB" id="9773828at2"/>
<dbReference type="GO" id="GO:0016491">
    <property type="term" value="F:oxidoreductase activity"/>
    <property type="evidence" value="ECO:0007669"/>
    <property type="project" value="UniProtKB-KW"/>
</dbReference>
<dbReference type="PATRIC" id="fig|360411.5.peg.681"/>
<dbReference type="PANTHER" id="PTHR43364:SF4">
    <property type="entry name" value="NAD(P)-LINKED OXIDOREDUCTASE SUPERFAMILY PROTEIN"/>
    <property type="match status" value="1"/>
</dbReference>
<evidence type="ECO:0000313" key="4">
    <source>
        <dbReference type="EMBL" id="KPL74274.1"/>
    </source>
</evidence>
<dbReference type="Proteomes" id="UP000050514">
    <property type="component" value="Unassembled WGS sequence"/>
</dbReference>
<dbReference type="RefSeq" id="WP_061915650.1">
    <property type="nucleotide sequence ID" value="NZ_DF967971.1"/>
</dbReference>